<feature type="region of interest" description="Disordered" evidence="10">
    <location>
        <begin position="610"/>
        <end position="634"/>
    </location>
</feature>
<evidence type="ECO:0000256" key="2">
    <source>
        <dbReference type="ARBA" id="ARBA00004286"/>
    </source>
</evidence>
<reference evidence="13" key="1">
    <citation type="submission" date="2025-08" db="UniProtKB">
        <authorList>
            <consortium name="RefSeq"/>
        </authorList>
    </citation>
    <scope>IDENTIFICATION</scope>
    <source>
        <tissue evidence="13">Spleen</tissue>
    </source>
</reference>
<dbReference type="CDD" id="cd03275">
    <property type="entry name" value="ABC_SMC1_euk"/>
    <property type="match status" value="1"/>
</dbReference>
<keyword evidence="12" id="KW-1185">Reference proteome</keyword>
<dbReference type="GO" id="GO:0007062">
    <property type="term" value="P:sister chromatid cohesion"/>
    <property type="evidence" value="ECO:0007669"/>
    <property type="project" value="InterPro"/>
</dbReference>
<dbReference type="RefSeq" id="XP_006878026.1">
    <property type="nucleotide sequence ID" value="XM_006877964.1"/>
</dbReference>
<evidence type="ECO:0000256" key="6">
    <source>
        <dbReference type="ARBA" id="ARBA00023242"/>
    </source>
</evidence>
<feature type="coiled-coil region" evidence="9">
    <location>
        <begin position="369"/>
        <end position="396"/>
    </location>
</feature>
<evidence type="ECO:0000256" key="3">
    <source>
        <dbReference type="ARBA" id="ARBA00005597"/>
    </source>
</evidence>
<evidence type="ECO:0000256" key="7">
    <source>
        <dbReference type="ARBA" id="ARBA00023254"/>
    </source>
</evidence>
<dbReference type="InterPro" id="IPR028468">
    <property type="entry name" value="Smc1_ABC"/>
</dbReference>
<proteinExistence type="inferred from homology"/>
<dbReference type="AlphaFoldDB" id="A0A9B0X3N9"/>
<dbReference type="Proteomes" id="UP000504623">
    <property type="component" value="Unplaced"/>
</dbReference>
<gene>
    <name evidence="13" type="primary">LOC102817641</name>
</gene>
<dbReference type="Gene3D" id="3.40.50.300">
    <property type="entry name" value="P-loop containing nucleotide triphosphate hydrolases"/>
    <property type="match status" value="2"/>
</dbReference>
<organism evidence="12 13">
    <name type="scientific">Chrysochloris asiatica</name>
    <name type="common">Cape golden mole</name>
    <dbReference type="NCBI Taxonomy" id="185453"/>
    <lineage>
        <taxon>Eukaryota</taxon>
        <taxon>Metazoa</taxon>
        <taxon>Chordata</taxon>
        <taxon>Craniata</taxon>
        <taxon>Vertebrata</taxon>
        <taxon>Euteleostomi</taxon>
        <taxon>Mammalia</taxon>
        <taxon>Eutheria</taxon>
        <taxon>Afrotheria</taxon>
        <taxon>Chrysochloridae</taxon>
        <taxon>Chrysochlorinae</taxon>
        <taxon>Chrysochloris</taxon>
    </lineage>
</organism>
<sequence>MGHLHLLLVENFKSWRGHQVIGPFKKFTCIIGPNGSGKSNIMDALSFAMGENPTNLRVRNIQELIHGAHIGKPNSSFASVTIVYVEESGEEKTFARIIRGEGSEFRFDDKPVSRTAYLAELEKIGIILQGRNCLGFQGTTESMSLKNPKEITQFFEEISTSGKLTGEYEEKKKKLQQAEEDTHFYFNKKRRAAAERKRAKLQKEEAERYQSLLEELEMNKIQLQLFQLYHNERKIRFLSIELEHANWELGVTKESLSHQEDVVKAKKREHGMLTRQVQQTEKELKEVGKLQEDIEKIQTSLKHKRSEKRNILLNCKVQDIKVVLLQGSLDDIIDVEAVQSDKDVEVQRALLLQQIASQEDVLLKTATPNLRAVENLRSIRDKLKELTEAFEANRNEARICRQQFEQVKRRRYDLFNQCFEHVSVSVDQIYKKLCRNSSAQAFLSPENPEEPYLEGIGYSCVVPGKRFMLMDNLSGGEKCVATLALLFAVHSFRPAPFFVLDEMDTALDNASLGKVSTLPLDSIRAQSGQLTAAGGDFPGSTLPLATLAGIRSCAEKSTLRGELPAGVPPAQMWAFQERPGSWQVLQSEIPSGGIWQDYCTFSRVLTLDISQYPDTDGPEDSNGQPEAPKDPAPS</sequence>
<name>A0A9B0X3N9_CHRAS</name>
<evidence type="ECO:0000256" key="9">
    <source>
        <dbReference type="SAM" id="Coils"/>
    </source>
</evidence>
<keyword evidence="6" id="KW-0539">Nucleus</keyword>
<keyword evidence="5 9" id="KW-0175">Coiled coil</keyword>
<dbReference type="FunFam" id="3.40.50.300:FF:000564">
    <property type="entry name" value="Structural maintenance of chromosomes 1A"/>
    <property type="match status" value="1"/>
</dbReference>
<dbReference type="PANTHER" id="PTHR18937">
    <property type="entry name" value="STRUCTURAL MAINTENANCE OF CHROMOSOMES SMC FAMILY MEMBER"/>
    <property type="match status" value="1"/>
</dbReference>
<feature type="domain" description="RecF/RecN/SMC N-terminal" evidence="11">
    <location>
        <begin position="4"/>
        <end position="517"/>
    </location>
</feature>
<dbReference type="Pfam" id="PF02463">
    <property type="entry name" value="SMC_N"/>
    <property type="match status" value="1"/>
</dbReference>
<dbReference type="InterPro" id="IPR003395">
    <property type="entry name" value="RecF/RecN/SMC_N"/>
</dbReference>
<evidence type="ECO:0000259" key="11">
    <source>
        <dbReference type="Pfam" id="PF02463"/>
    </source>
</evidence>
<evidence type="ECO:0000256" key="5">
    <source>
        <dbReference type="ARBA" id="ARBA00023054"/>
    </source>
</evidence>
<dbReference type="GO" id="GO:0031981">
    <property type="term" value="C:nuclear lumen"/>
    <property type="evidence" value="ECO:0007669"/>
    <property type="project" value="UniProtKB-ARBA"/>
</dbReference>
<evidence type="ECO:0000313" key="13">
    <source>
        <dbReference type="RefSeq" id="XP_006878026.1"/>
    </source>
</evidence>
<dbReference type="GO" id="GO:0030893">
    <property type="term" value="C:meiotic cohesin complex"/>
    <property type="evidence" value="ECO:0007669"/>
    <property type="project" value="TreeGrafter"/>
</dbReference>
<evidence type="ECO:0000256" key="1">
    <source>
        <dbReference type="ARBA" id="ARBA00004123"/>
    </source>
</evidence>
<dbReference type="GeneID" id="102817641"/>
<dbReference type="GO" id="GO:0003677">
    <property type="term" value="F:DNA binding"/>
    <property type="evidence" value="ECO:0007669"/>
    <property type="project" value="TreeGrafter"/>
</dbReference>
<evidence type="ECO:0000256" key="8">
    <source>
        <dbReference type="ARBA" id="ARBA00023306"/>
    </source>
</evidence>
<dbReference type="SUPFAM" id="SSF52540">
    <property type="entry name" value="P-loop containing nucleoside triphosphate hydrolases"/>
    <property type="match status" value="1"/>
</dbReference>
<dbReference type="PANTHER" id="PTHR18937:SF147">
    <property type="entry name" value="STRUCTURAL MAINTENANCE OF CHROMOSOMES PROTEIN 1B"/>
    <property type="match status" value="1"/>
</dbReference>
<keyword evidence="7" id="KW-0469">Meiosis</keyword>
<feature type="coiled-coil region" evidence="9">
    <location>
        <begin position="161"/>
        <end position="219"/>
    </location>
</feature>
<evidence type="ECO:0000313" key="12">
    <source>
        <dbReference type="Proteomes" id="UP000504623"/>
    </source>
</evidence>
<protein>
    <submittedName>
        <fullName evidence="13">Structural maintenance of chromosomes protein 1B-like</fullName>
    </submittedName>
</protein>
<dbReference type="GO" id="GO:0005524">
    <property type="term" value="F:ATP binding"/>
    <property type="evidence" value="ECO:0007669"/>
    <property type="project" value="InterPro"/>
</dbReference>
<keyword evidence="8" id="KW-0131">Cell cycle</keyword>
<dbReference type="InterPro" id="IPR027417">
    <property type="entry name" value="P-loop_NTPase"/>
</dbReference>
<dbReference type="GO" id="GO:0016887">
    <property type="term" value="F:ATP hydrolysis activity"/>
    <property type="evidence" value="ECO:0007669"/>
    <property type="project" value="InterPro"/>
</dbReference>
<evidence type="ECO:0000256" key="4">
    <source>
        <dbReference type="ARBA" id="ARBA00022454"/>
    </source>
</evidence>
<evidence type="ECO:0000256" key="10">
    <source>
        <dbReference type="SAM" id="MobiDB-lite"/>
    </source>
</evidence>
<dbReference type="OrthoDB" id="413649at2759"/>
<comment type="similarity">
    <text evidence="3">Belongs to the SMC family. SMC1 subfamily.</text>
</comment>
<comment type="subcellular location">
    <subcellularLocation>
        <location evidence="2">Chromosome</location>
    </subcellularLocation>
    <subcellularLocation>
        <location evidence="1">Nucleus</location>
    </subcellularLocation>
</comment>
<keyword evidence="4" id="KW-0158">Chromosome</keyword>
<feature type="coiled-coil region" evidence="9">
    <location>
        <begin position="263"/>
        <end position="307"/>
    </location>
</feature>
<accession>A0A9B0X3N9</accession>